<reference evidence="1" key="1">
    <citation type="submission" date="2022-08" db="EMBL/GenBank/DDBJ databases">
        <title>Genome sequencing of Pelomonas sp. UHG3.</title>
        <authorList>
            <person name="So Y."/>
        </authorList>
    </citation>
    <scope>NUCLEOTIDE SEQUENCE</scope>
    <source>
        <strain evidence="1">UHG3</strain>
    </source>
</reference>
<gene>
    <name evidence="1" type="ORF">NYO99_07345</name>
</gene>
<protein>
    <submittedName>
        <fullName evidence="1">DUF1911 domain-containing protein</fullName>
    </submittedName>
</protein>
<evidence type="ECO:0000313" key="1">
    <source>
        <dbReference type="EMBL" id="MCY4744780.1"/>
    </source>
</evidence>
<comment type="caution">
    <text evidence="1">The sequence shown here is derived from an EMBL/GenBank/DDBJ whole genome shotgun (WGS) entry which is preliminary data.</text>
</comment>
<sequence length="294" mass="33503">MTSADALIRAPLGNPQYWRHWHQYRLGAIEKGWQIIAQSGANPSYEPQYLAVQAQRHWELMVFLYSAGAPIRDLAPWFDGLLHAWEQSQALEPSVYSPEVVHSRRTWSINFDLYGECMWLIGLALALEIPDAQWQRLLALIGNEGEDAVLDTLIASRQIGRRIGAKLLYPKPYARLHAAMTAPPQARPALLKDFVEHWYVELDRKATKGRPAIYNRLYWYKLGDENFEGGAYFGRWCIEAAAAAKAFGIDDALCCGLEHYPGDLLRPDGPSIHPQRHFAASAPPPWWKRWLSSR</sequence>
<dbReference type="Proteomes" id="UP001076464">
    <property type="component" value="Unassembled WGS sequence"/>
</dbReference>
<name>A0ACC6C8S8_9BURK</name>
<proteinExistence type="predicted"/>
<organism evidence="1 2">
    <name type="scientific">Roseateles hydrophilus</name>
    <dbReference type="NCBI Taxonomy" id="2975054"/>
    <lineage>
        <taxon>Bacteria</taxon>
        <taxon>Pseudomonadati</taxon>
        <taxon>Pseudomonadota</taxon>
        <taxon>Betaproteobacteria</taxon>
        <taxon>Burkholderiales</taxon>
        <taxon>Sphaerotilaceae</taxon>
        <taxon>Roseateles</taxon>
    </lineage>
</organism>
<dbReference type="EMBL" id="JAPPUY010000002">
    <property type="protein sequence ID" value="MCY4744780.1"/>
    <property type="molecule type" value="Genomic_DNA"/>
</dbReference>
<evidence type="ECO:0000313" key="2">
    <source>
        <dbReference type="Proteomes" id="UP001076464"/>
    </source>
</evidence>
<accession>A0ACC6C8S8</accession>
<keyword evidence="2" id="KW-1185">Reference proteome</keyword>